<feature type="chain" id="PRO_5040858615" description="DUF4595 domain-containing protein" evidence="1">
    <location>
        <begin position="24"/>
        <end position="289"/>
    </location>
</feature>
<reference evidence="2" key="1">
    <citation type="submission" date="2022-09" db="EMBL/GenBank/DDBJ databases">
        <authorList>
            <person name="Yuan C."/>
            <person name="Ke Z."/>
        </authorList>
    </citation>
    <scope>NUCLEOTIDE SEQUENCE</scope>
    <source>
        <strain evidence="2">LB-8</strain>
    </source>
</reference>
<feature type="signal peptide" evidence="1">
    <location>
        <begin position="1"/>
        <end position="23"/>
    </location>
</feature>
<sequence length="289" mass="31833">MKKISFSYLMTVLVILLSCGKNKDTEPDTGNNGGGNNQQNTSCVLTTISQVNSGAGAESSLSAFYNSNNNVTSLVVYDSVNRAKSFEASFSYITADSVRISPYQYLRLDGNKRVIRFVTKSDLSDPAHADTYVFEYSYNSDGYLAKKDLFINGSTRANFSTAYTYANQQLTGCLMTTPSAGNQKVLESTLSYDSKTTIKNWMYTFPDAMEGYPYLTVLNFGKHVVNPLSKVVTKIYNPASGVLLDTWTTSYDNYQTDANGHVLSGVATGDLQQGIASFYGKTNFYYTCH</sequence>
<accession>A0A9X2XYD6</accession>
<keyword evidence="1" id="KW-0732">Signal</keyword>
<protein>
    <recommendedName>
        <fullName evidence="4">DUF4595 domain-containing protein</fullName>
    </recommendedName>
</protein>
<dbReference type="AlphaFoldDB" id="A0A9X2XYD6"/>
<evidence type="ECO:0008006" key="4">
    <source>
        <dbReference type="Google" id="ProtNLM"/>
    </source>
</evidence>
<dbReference type="PROSITE" id="PS51257">
    <property type="entry name" value="PROKAR_LIPOPROTEIN"/>
    <property type="match status" value="1"/>
</dbReference>
<dbReference type="RefSeq" id="WP_279298331.1">
    <property type="nucleotide sequence ID" value="NZ_JAOTIF010000016.1"/>
</dbReference>
<dbReference type="EMBL" id="JAOTIF010000016">
    <property type="protein sequence ID" value="MCU7550892.1"/>
    <property type="molecule type" value="Genomic_DNA"/>
</dbReference>
<gene>
    <name evidence="2" type="ORF">OCK74_17360</name>
</gene>
<evidence type="ECO:0000256" key="1">
    <source>
        <dbReference type="SAM" id="SignalP"/>
    </source>
</evidence>
<reference evidence="2" key="2">
    <citation type="submission" date="2023-04" db="EMBL/GenBank/DDBJ databases">
        <title>Paracnuella aquatica gen. nov., sp. nov., a member of the family Chitinophagaceae isolated from a hot spring.</title>
        <authorList>
            <person name="Wang C."/>
        </authorList>
    </citation>
    <scope>NUCLEOTIDE SEQUENCE</scope>
    <source>
        <strain evidence="2">LB-8</strain>
    </source>
</reference>
<organism evidence="2 3">
    <name type="scientific">Paraflavisolibacter caeni</name>
    <dbReference type="NCBI Taxonomy" id="2982496"/>
    <lineage>
        <taxon>Bacteria</taxon>
        <taxon>Pseudomonadati</taxon>
        <taxon>Bacteroidota</taxon>
        <taxon>Chitinophagia</taxon>
        <taxon>Chitinophagales</taxon>
        <taxon>Chitinophagaceae</taxon>
        <taxon>Paraflavisolibacter</taxon>
    </lineage>
</organism>
<evidence type="ECO:0000313" key="3">
    <source>
        <dbReference type="Proteomes" id="UP001155483"/>
    </source>
</evidence>
<evidence type="ECO:0000313" key="2">
    <source>
        <dbReference type="EMBL" id="MCU7550892.1"/>
    </source>
</evidence>
<name>A0A9X2XYD6_9BACT</name>
<dbReference type="Proteomes" id="UP001155483">
    <property type="component" value="Unassembled WGS sequence"/>
</dbReference>
<comment type="caution">
    <text evidence="2">The sequence shown here is derived from an EMBL/GenBank/DDBJ whole genome shotgun (WGS) entry which is preliminary data.</text>
</comment>
<proteinExistence type="predicted"/>
<keyword evidence="3" id="KW-1185">Reference proteome</keyword>